<feature type="compositionally biased region" description="Basic and acidic residues" evidence="17">
    <location>
        <begin position="784"/>
        <end position="811"/>
    </location>
</feature>
<dbReference type="GO" id="GO:0007165">
    <property type="term" value="P:signal transduction"/>
    <property type="evidence" value="ECO:0007669"/>
    <property type="project" value="InterPro"/>
</dbReference>
<dbReference type="InterPro" id="IPR009057">
    <property type="entry name" value="Homeodomain-like_sf"/>
</dbReference>
<dbReference type="Pfam" id="PF03097">
    <property type="entry name" value="BRO1"/>
    <property type="match status" value="1"/>
</dbReference>
<accession>A0A8C1F416</accession>
<dbReference type="InterPro" id="IPR001356">
    <property type="entry name" value="HD"/>
</dbReference>
<dbReference type="PRINTS" id="PR00024">
    <property type="entry name" value="HOMEOBOX"/>
</dbReference>
<comment type="subcellular location">
    <subcellularLocation>
        <location evidence="1 13 15">Nucleus</location>
    </subcellularLocation>
</comment>
<keyword evidence="8 13" id="KW-0539">Nucleus</keyword>
<evidence type="ECO:0000256" key="4">
    <source>
        <dbReference type="ARBA" id="ARBA00023015"/>
    </source>
</evidence>
<dbReference type="CDD" id="cd00086">
    <property type="entry name" value="homeodomain"/>
    <property type="match status" value="1"/>
</dbReference>
<feature type="domain" description="Homeobox" evidence="18">
    <location>
        <begin position="724"/>
        <end position="784"/>
    </location>
</feature>
<dbReference type="SUPFAM" id="SSF46585">
    <property type="entry name" value="HR1 repeat"/>
    <property type="match status" value="1"/>
</dbReference>
<dbReference type="PRINTS" id="PR00031">
    <property type="entry name" value="HTHREPRESSR"/>
</dbReference>
<evidence type="ECO:0000256" key="7">
    <source>
        <dbReference type="ARBA" id="ARBA00023163"/>
    </source>
</evidence>
<comment type="function">
    <text evidence="10">Transcription factor required for TBX21/T-bet-dependent maturation of Th1 cells as well as maintenance of Th1-specific gene expression. Involved in embryogenesis and hematopoiesis.</text>
</comment>
<dbReference type="PROSITE" id="PS51860">
    <property type="entry name" value="REM_1"/>
    <property type="match status" value="1"/>
</dbReference>
<feature type="region of interest" description="Disordered" evidence="17">
    <location>
        <begin position="599"/>
        <end position="628"/>
    </location>
</feature>
<feature type="compositionally biased region" description="Basic and acidic residues" evidence="17">
    <location>
        <begin position="599"/>
        <end position="610"/>
    </location>
</feature>
<dbReference type="InterPro" id="IPR020479">
    <property type="entry name" value="HD_metazoa"/>
</dbReference>
<dbReference type="SMART" id="SM00742">
    <property type="entry name" value="Hr1"/>
    <property type="match status" value="1"/>
</dbReference>
<dbReference type="PROSITE" id="PS50106">
    <property type="entry name" value="PDZ"/>
    <property type="match status" value="1"/>
</dbReference>
<dbReference type="Ensembl" id="ENSCCRT00000093207.2">
    <property type="protein sequence ID" value="ENSCCRP00000085794.2"/>
    <property type="gene ID" value="ENSCCRG00000015417.2"/>
</dbReference>
<feature type="compositionally biased region" description="Acidic residues" evidence="17">
    <location>
        <begin position="1"/>
        <end position="13"/>
    </location>
</feature>
<dbReference type="InterPro" id="IPR011072">
    <property type="entry name" value="HR1_rho-bd"/>
</dbReference>
<dbReference type="InterPro" id="IPR000047">
    <property type="entry name" value="HTH_motif"/>
</dbReference>
<evidence type="ECO:0000256" key="11">
    <source>
        <dbReference type="ARBA" id="ARBA00070859"/>
    </source>
</evidence>
<evidence type="ECO:0000256" key="1">
    <source>
        <dbReference type="ARBA" id="ARBA00004123"/>
    </source>
</evidence>
<evidence type="ECO:0000256" key="5">
    <source>
        <dbReference type="ARBA" id="ARBA00023125"/>
    </source>
</evidence>
<dbReference type="Pfam" id="PF02185">
    <property type="entry name" value="HR1"/>
    <property type="match status" value="1"/>
</dbReference>
<evidence type="ECO:0000256" key="13">
    <source>
        <dbReference type="PROSITE-ProRule" id="PRU00108"/>
    </source>
</evidence>
<dbReference type="GO" id="GO:0005634">
    <property type="term" value="C:nucleus"/>
    <property type="evidence" value="ECO:0007669"/>
    <property type="project" value="UniProtKB-SubCell"/>
</dbReference>
<evidence type="ECO:0000259" key="19">
    <source>
        <dbReference type="PROSITE" id="PS50106"/>
    </source>
</evidence>
<dbReference type="Proteomes" id="UP001108240">
    <property type="component" value="Unplaced"/>
</dbReference>
<feature type="compositionally biased region" description="Polar residues" evidence="17">
    <location>
        <begin position="851"/>
        <end position="870"/>
    </location>
</feature>
<evidence type="ECO:0000256" key="15">
    <source>
        <dbReference type="RuleBase" id="RU000682"/>
    </source>
</evidence>
<dbReference type="PROSITE" id="PS51180">
    <property type="entry name" value="BRO1"/>
    <property type="match status" value="1"/>
</dbReference>
<dbReference type="SUPFAM" id="SSF50156">
    <property type="entry name" value="PDZ domain-like"/>
    <property type="match status" value="1"/>
</dbReference>
<dbReference type="PROSITE" id="PS00027">
    <property type="entry name" value="HOMEOBOX_1"/>
    <property type="match status" value="1"/>
</dbReference>
<dbReference type="Pfam" id="PF00046">
    <property type="entry name" value="Homeodomain"/>
    <property type="match status" value="1"/>
</dbReference>
<evidence type="ECO:0000256" key="14">
    <source>
        <dbReference type="PROSITE-ProRule" id="PRU01207"/>
    </source>
</evidence>
<comment type="similarity">
    <text evidence="2">Belongs to the RHPN family.</text>
</comment>
<evidence type="ECO:0000256" key="9">
    <source>
        <dbReference type="ARBA" id="ARBA00038504"/>
    </source>
</evidence>
<protein>
    <recommendedName>
        <fullName evidence="11">H2.0-like homeobox protein</fullName>
    </recommendedName>
    <alternativeName>
        <fullName evidence="12">Homeobox protein HLX1</fullName>
    </alternativeName>
</protein>
<dbReference type="FunFam" id="1.10.10.60:FF:000249">
    <property type="entry name" value="H2.0-like homeobox protein"/>
    <property type="match status" value="1"/>
</dbReference>
<evidence type="ECO:0000259" key="21">
    <source>
        <dbReference type="PROSITE" id="PS51860"/>
    </source>
</evidence>
<dbReference type="SUPFAM" id="SSF46689">
    <property type="entry name" value="Homeodomain-like"/>
    <property type="match status" value="1"/>
</dbReference>
<dbReference type="SMART" id="SM01041">
    <property type="entry name" value="BRO1"/>
    <property type="match status" value="1"/>
</dbReference>
<evidence type="ECO:0000259" key="18">
    <source>
        <dbReference type="PROSITE" id="PS50071"/>
    </source>
</evidence>
<dbReference type="Gene3D" id="1.10.287.160">
    <property type="entry name" value="HR1 repeat"/>
    <property type="match status" value="1"/>
</dbReference>
<organism evidence="22 23">
    <name type="scientific">Cyprinus carpio carpio</name>
    <dbReference type="NCBI Taxonomy" id="630221"/>
    <lineage>
        <taxon>Eukaryota</taxon>
        <taxon>Metazoa</taxon>
        <taxon>Chordata</taxon>
        <taxon>Craniata</taxon>
        <taxon>Vertebrata</taxon>
        <taxon>Euteleostomi</taxon>
        <taxon>Actinopterygii</taxon>
        <taxon>Neopterygii</taxon>
        <taxon>Teleostei</taxon>
        <taxon>Ostariophysi</taxon>
        <taxon>Cypriniformes</taxon>
        <taxon>Cyprinidae</taxon>
        <taxon>Cyprininae</taxon>
        <taxon>Cyprinus</taxon>
    </lineage>
</organism>
<evidence type="ECO:0000256" key="10">
    <source>
        <dbReference type="ARBA" id="ARBA00056583"/>
    </source>
</evidence>
<keyword evidence="4" id="KW-0805">Transcription regulation</keyword>
<dbReference type="InterPro" id="IPR038499">
    <property type="entry name" value="BRO1_sf"/>
</dbReference>
<evidence type="ECO:0000313" key="23">
    <source>
        <dbReference type="Proteomes" id="UP001108240"/>
    </source>
</evidence>
<sequence>MMSDSGSDEDITAEDGGSTESVRKGCDALVSTQRSKLQQRRAKLNQQINRELRLRSGAENLYRASSNPKVKETVALELSFVNSNLQLLKEELEELNSSMNVYQTESETVSVPMIPLGLKETKEIDMSVPLQDFISEHYSEDASLYLNEIRDFMELRQAMRTPSRNEAGQELLMDYYNQLYFLDQRFFSPHRSLGVHFHWYDSLTGVPSVQRALAFEKGSVLFNIGALYTQIGARQDRSTLTGIQNAIDAFQRAAGAFLYLQENFSHAPSLDMSSPALSMLVRLMVAQVQECVCEKVILDMQDNNLNVLLQAAQEAARVSDVYSLVLQAMSVPLLKDYVPFSWISMVQVKTHHFRALAHYYTAVALCDCPGMSDEDEDEGGEIKALIQVHTRRPEKLNLHDPEDKRRLGKAHLRKAIIRHEEALRLHSVCKMLRKMDILQEVLSHAHACSLEKYSEIDQEDDFCEVAEAPEIQSHTQQKPDIKTPDFSGVRVTDIFQRLGPLSVFAARNRWVRRHACLVRGEAGLGLTLRGDSPVLVAGVLPGGCAAEAGLREGDYIVAVNGADCRWAEHAEVVHALKSCTERGLELDVITLQSHEVERRTTLSAAGEKECQSGSQRTAGREDERGSSSLRNWSWRSGAVTKRLGSTFSLSFDLTSIVSPNRQSAVHVSASPYFASIDPTMSETSSMMGSISNAARQSGQHQFQDTFPGPYAVLSKDTMPQTYKRKRSWSRAVFSNLQRKGLEKRFEIQKYVTKPDRKQLAAMLGLTDAQVKVWFQNRRMKWRHSKEAQAQKDKEKEQPDKSATETEPKEREDSECESEPSESEFEDVAEDKSDVDISDLNKASVIIPGALDTSSTNSMTEPSATAQQTPL</sequence>
<evidence type="ECO:0000256" key="3">
    <source>
        <dbReference type="ARBA" id="ARBA00022782"/>
    </source>
</evidence>
<keyword evidence="7" id="KW-0804">Transcription</keyword>
<evidence type="ECO:0000256" key="12">
    <source>
        <dbReference type="ARBA" id="ARBA00081876"/>
    </source>
</evidence>
<feature type="coiled-coil region" evidence="16">
    <location>
        <begin position="78"/>
        <end position="105"/>
    </location>
</feature>
<dbReference type="PROSITE" id="PS50071">
    <property type="entry name" value="HOMEOBOX_2"/>
    <property type="match status" value="1"/>
</dbReference>
<evidence type="ECO:0000256" key="2">
    <source>
        <dbReference type="ARBA" id="ARBA00010369"/>
    </source>
</evidence>
<keyword evidence="3" id="KW-0221">Differentiation</keyword>
<reference evidence="22" key="1">
    <citation type="submission" date="2025-08" db="UniProtKB">
        <authorList>
            <consortium name="Ensembl"/>
        </authorList>
    </citation>
    <scope>IDENTIFICATION</scope>
</reference>
<name>A0A8C1F416_CYPCA</name>
<feature type="compositionally biased region" description="Acidic residues" evidence="17">
    <location>
        <begin position="812"/>
        <end position="828"/>
    </location>
</feature>
<evidence type="ECO:0000259" key="20">
    <source>
        <dbReference type="PROSITE" id="PS51180"/>
    </source>
</evidence>
<keyword evidence="6 13" id="KW-0371">Homeobox</keyword>
<dbReference type="CDD" id="cd06712">
    <property type="entry name" value="PDZ_rhophilin-like"/>
    <property type="match status" value="1"/>
</dbReference>
<dbReference type="InterPro" id="IPR004328">
    <property type="entry name" value="BRO1_dom"/>
</dbReference>
<feature type="DNA-binding region" description="Homeobox" evidence="13">
    <location>
        <begin position="726"/>
        <end position="785"/>
    </location>
</feature>
<evidence type="ECO:0000313" key="22">
    <source>
        <dbReference type="Ensembl" id="ENSCCRP00000085794.2"/>
    </source>
</evidence>
<dbReference type="Gene3D" id="1.25.40.280">
    <property type="entry name" value="alix/aip1 like domains"/>
    <property type="match status" value="1"/>
</dbReference>
<dbReference type="GO" id="GO:0003677">
    <property type="term" value="F:DNA binding"/>
    <property type="evidence" value="ECO:0007669"/>
    <property type="project" value="UniProtKB-UniRule"/>
</dbReference>
<dbReference type="Gene3D" id="1.10.10.60">
    <property type="entry name" value="Homeodomain-like"/>
    <property type="match status" value="1"/>
</dbReference>
<feature type="region of interest" description="Disordered" evidence="17">
    <location>
        <begin position="781"/>
        <end position="870"/>
    </location>
</feature>
<dbReference type="InterPro" id="IPR047138">
    <property type="entry name" value="RHPN1_2"/>
</dbReference>
<dbReference type="PANTHER" id="PTHR23031:SF6">
    <property type="entry name" value="RHOPHILIN-1"/>
    <property type="match status" value="1"/>
</dbReference>
<dbReference type="PANTHER" id="PTHR23031">
    <property type="entry name" value="RHOPHILIN"/>
    <property type="match status" value="1"/>
</dbReference>
<dbReference type="Pfam" id="PF00595">
    <property type="entry name" value="PDZ"/>
    <property type="match status" value="1"/>
</dbReference>
<evidence type="ECO:0000256" key="6">
    <source>
        <dbReference type="ARBA" id="ARBA00023155"/>
    </source>
</evidence>
<evidence type="ECO:0000256" key="8">
    <source>
        <dbReference type="ARBA" id="ARBA00023242"/>
    </source>
</evidence>
<comment type="similarity">
    <text evidence="9">Belongs to the H2.0 homeobox family.</text>
</comment>
<proteinExistence type="inferred from homology"/>
<dbReference type="GO" id="GO:0030154">
    <property type="term" value="P:cell differentiation"/>
    <property type="evidence" value="ECO:0007669"/>
    <property type="project" value="UniProtKB-KW"/>
</dbReference>
<dbReference type="SMART" id="SM00228">
    <property type="entry name" value="PDZ"/>
    <property type="match status" value="1"/>
</dbReference>
<evidence type="ECO:0000256" key="17">
    <source>
        <dbReference type="SAM" id="MobiDB-lite"/>
    </source>
</evidence>
<feature type="domain" description="REM-1" evidence="21">
    <location>
        <begin position="27"/>
        <end position="101"/>
    </location>
</feature>
<dbReference type="AlphaFoldDB" id="A0A8C1F416"/>
<dbReference type="GeneTree" id="ENSGT00940000153837"/>
<dbReference type="GO" id="GO:0000981">
    <property type="term" value="F:DNA-binding transcription factor activity, RNA polymerase II-specific"/>
    <property type="evidence" value="ECO:0007669"/>
    <property type="project" value="InterPro"/>
</dbReference>
<feature type="region of interest" description="Disordered" evidence="17">
    <location>
        <begin position="1"/>
        <end position="26"/>
    </location>
</feature>
<dbReference type="InterPro" id="IPR001478">
    <property type="entry name" value="PDZ"/>
</dbReference>
<feature type="domain" description="BRO1" evidence="20">
    <location>
        <begin position="112"/>
        <end position="501"/>
    </location>
</feature>
<dbReference type="InterPro" id="IPR017970">
    <property type="entry name" value="Homeobox_CS"/>
</dbReference>
<dbReference type="Gene3D" id="2.30.42.10">
    <property type="match status" value="1"/>
</dbReference>
<dbReference type="InterPro" id="IPR036274">
    <property type="entry name" value="HR1_rpt_sf"/>
</dbReference>
<keyword evidence="5 13" id="KW-0238">DNA-binding</keyword>
<reference evidence="22" key="2">
    <citation type="submission" date="2025-09" db="UniProtKB">
        <authorList>
            <consortium name="Ensembl"/>
        </authorList>
    </citation>
    <scope>IDENTIFICATION</scope>
</reference>
<keyword evidence="23" id="KW-1185">Reference proteome</keyword>
<dbReference type="GO" id="GO:0051497">
    <property type="term" value="P:negative regulation of stress fiber assembly"/>
    <property type="evidence" value="ECO:0007669"/>
    <property type="project" value="TreeGrafter"/>
</dbReference>
<evidence type="ECO:0000256" key="16">
    <source>
        <dbReference type="SAM" id="Coils"/>
    </source>
</evidence>
<feature type="domain" description="PDZ" evidence="19">
    <location>
        <begin position="514"/>
        <end position="578"/>
    </location>
</feature>
<dbReference type="InterPro" id="IPR036034">
    <property type="entry name" value="PDZ_sf"/>
</dbReference>
<dbReference type="SMART" id="SM00389">
    <property type="entry name" value="HOX"/>
    <property type="match status" value="1"/>
</dbReference>
<keyword evidence="14 16" id="KW-0175">Coiled coil</keyword>